<dbReference type="KEGG" id="tsy:THSYN_14935"/>
<feature type="compositionally biased region" description="Low complexity" evidence="1">
    <location>
        <begin position="182"/>
        <end position="191"/>
    </location>
</feature>
<feature type="compositionally biased region" description="Basic and acidic residues" evidence="1">
    <location>
        <begin position="119"/>
        <end position="139"/>
    </location>
</feature>
<dbReference type="AlphaFoldDB" id="A0A2K8U952"/>
<accession>A0A2K8U952</accession>
<feature type="region of interest" description="Disordered" evidence="1">
    <location>
        <begin position="226"/>
        <end position="276"/>
    </location>
</feature>
<evidence type="ECO:0000256" key="1">
    <source>
        <dbReference type="SAM" id="MobiDB-lite"/>
    </source>
</evidence>
<protein>
    <submittedName>
        <fullName evidence="2">Uncharacterized protein</fullName>
    </submittedName>
</protein>
<name>A0A2K8U952_9GAMM</name>
<reference evidence="2 3" key="1">
    <citation type="submission" date="2017-03" db="EMBL/GenBank/DDBJ databases">
        <title>Complete genome sequence of Candidatus 'Thiodictyon syntrophicum' sp. nov. strain Cad16T, a photolithoautotroph purple sulfur bacterium isolated from an alpine meromictic lake.</title>
        <authorList>
            <person name="Luedin S.M."/>
            <person name="Pothier J.F."/>
            <person name="Danza F."/>
            <person name="Storelli N."/>
            <person name="Wittwer M."/>
            <person name="Tonolla M."/>
        </authorList>
    </citation>
    <scope>NUCLEOTIDE SEQUENCE [LARGE SCALE GENOMIC DNA]</scope>
    <source>
        <strain evidence="2 3">Cad16T</strain>
    </source>
</reference>
<proteinExistence type="predicted"/>
<dbReference type="EMBL" id="CP020370">
    <property type="protein sequence ID" value="AUB82116.1"/>
    <property type="molecule type" value="Genomic_DNA"/>
</dbReference>
<organism evidence="2 3">
    <name type="scientific">Candidatus Thiodictyon syntrophicum</name>
    <dbReference type="NCBI Taxonomy" id="1166950"/>
    <lineage>
        <taxon>Bacteria</taxon>
        <taxon>Pseudomonadati</taxon>
        <taxon>Pseudomonadota</taxon>
        <taxon>Gammaproteobacteria</taxon>
        <taxon>Chromatiales</taxon>
        <taxon>Chromatiaceae</taxon>
        <taxon>Thiodictyon</taxon>
    </lineage>
</organism>
<evidence type="ECO:0000313" key="3">
    <source>
        <dbReference type="Proteomes" id="UP000232638"/>
    </source>
</evidence>
<evidence type="ECO:0000313" key="2">
    <source>
        <dbReference type="EMBL" id="AUB82116.1"/>
    </source>
</evidence>
<feature type="region of interest" description="Disordered" evidence="1">
    <location>
        <begin position="101"/>
        <end position="211"/>
    </location>
</feature>
<sequence>MITAWEIVHRGEPATAAGLIVVRQAERALPQWEARVRARHPQPTPVGLLPPLLLCGATILWCILSASAGQAPRAANTASPPPIEAAPGVGLAAAIADLSPPADSATAPVAPVAPGSKFPRGDQTGHGRLESIRDEDRDGGPTSAADLGPGAVVPNHPASVQPTGSAQAGAPQGRPVTPVTDAGTSPSTQAGGAAGAQGAGTQVAPRHEDHAAADQGVAPAIPSVAFGRQPLDRTGAPSADPRRAGHPFDPVAPGLAAAPAPSPARTAPAAAPAPRLDAGLGAAQRALLARYRTELSSRSMTGE</sequence>
<keyword evidence="3" id="KW-1185">Reference proteome</keyword>
<gene>
    <name evidence="2" type="ORF">THSYN_14935</name>
</gene>
<feature type="compositionally biased region" description="Low complexity" evidence="1">
    <location>
        <begin position="252"/>
        <end position="276"/>
    </location>
</feature>
<dbReference type="Proteomes" id="UP000232638">
    <property type="component" value="Chromosome"/>
</dbReference>